<proteinExistence type="inferred from homology"/>
<evidence type="ECO:0000256" key="6">
    <source>
        <dbReference type="ARBA" id="ARBA00022723"/>
    </source>
</evidence>
<comment type="caution">
    <text evidence="12">The sequence shown here is derived from an EMBL/GenBank/DDBJ whole genome shotgun (WGS) entry which is preliminary data.</text>
</comment>
<dbReference type="Pfam" id="PF00075">
    <property type="entry name" value="RNase_H"/>
    <property type="match status" value="1"/>
</dbReference>
<evidence type="ECO:0000256" key="3">
    <source>
        <dbReference type="ARBA" id="ARBA00005300"/>
    </source>
</evidence>
<dbReference type="InterPro" id="IPR050092">
    <property type="entry name" value="RNase_H"/>
</dbReference>
<sequence>MAQATASSRLEDVPRTSPGLPSTNTTAGTKRKRTAERKFYAVQQGKKTGIYDSWDECLAQVRGHKGAICMGYREFTLGRIITDLRAVKAFLSRHEAQAFMEGKLLKSSNAAADQKFYAVQNGRVPGVYTEWTEAQAQIRGVKVPKHKKFNTRAEAEEFVAAGKKPPGSSPSQLISPEEEIRRLIVRNSAPGLQINGTYTPIDKDGNAYEVGRGPLPPGAEDGFDPNLQLNTDGVIVNRTDEEKTRTKVIPTDREPPGMLRIYTDGSSLRNGQAGARAGVGVYFGPQDPKYDSPHPTSPSSPNSHRVYYIDWAARARGLQANGTTPSSPSASASPTHKNKKNKSRESEIQEEEDHEKLTNWRYRNVSEALKGSKQTNQRAELTAISRALDIAPRHRDVTIYTDSMYSINSVTEWYRNWERNGYVNSSRKPVENKDLVMDIREKIEERESLNKKTIFVWVKGHSNNAGNIEADKLAVQGSLSGRGLSHDVDEAGGEKINRRNGTHPGQESDDGGGNGMDIESRRAWEDMEQAIANDSEDEFK</sequence>
<evidence type="ECO:0000256" key="5">
    <source>
        <dbReference type="ARBA" id="ARBA00022722"/>
    </source>
</evidence>
<evidence type="ECO:0000256" key="2">
    <source>
        <dbReference type="ARBA" id="ARBA00001946"/>
    </source>
</evidence>
<dbReference type="SUPFAM" id="SSF55658">
    <property type="entry name" value="L9 N-domain-like"/>
    <property type="match status" value="2"/>
</dbReference>
<feature type="domain" description="RNase H type-1" evidence="11">
    <location>
        <begin position="255"/>
        <end position="479"/>
    </location>
</feature>
<feature type="compositionally biased region" description="Basic and acidic residues" evidence="10">
    <location>
        <begin position="484"/>
        <end position="497"/>
    </location>
</feature>
<dbReference type="Gene3D" id="3.30.420.10">
    <property type="entry name" value="Ribonuclease H-like superfamily/Ribonuclease H"/>
    <property type="match status" value="1"/>
</dbReference>
<organism evidence="12 13">
    <name type="scientific">Exophiala bonariae</name>
    <dbReference type="NCBI Taxonomy" id="1690606"/>
    <lineage>
        <taxon>Eukaryota</taxon>
        <taxon>Fungi</taxon>
        <taxon>Dikarya</taxon>
        <taxon>Ascomycota</taxon>
        <taxon>Pezizomycotina</taxon>
        <taxon>Eurotiomycetes</taxon>
        <taxon>Chaetothyriomycetidae</taxon>
        <taxon>Chaetothyriales</taxon>
        <taxon>Herpotrichiellaceae</taxon>
        <taxon>Exophiala</taxon>
    </lineage>
</organism>
<name>A0AAV9MWR5_9EURO</name>
<dbReference type="EMBL" id="JAVRRD010000040">
    <property type="protein sequence ID" value="KAK5045017.1"/>
    <property type="molecule type" value="Genomic_DNA"/>
</dbReference>
<dbReference type="PANTHER" id="PTHR10642:SF26">
    <property type="entry name" value="RIBONUCLEASE H1"/>
    <property type="match status" value="1"/>
</dbReference>
<dbReference type="InterPro" id="IPR009027">
    <property type="entry name" value="Ribosomal_bL9/RNase_H1_N"/>
</dbReference>
<evidence type="ECO:0000256" key="7">
    <source>
        <dbReference type="ARBA" id="ARBA00022759"/>
    </source>
</evidence>
<keyword evidence="8" id="KW-0378">Hydrolase</keyword>
<keyword evidence="7" id="KW-0255">Endonuclease</keyword>
<evidence type="ECO:0000256" key="9">
    <source>
        <dbReference type="ARBA" id="ARBA00022842"/>
    </source>
</evidence>
<dbReference type="InterPro" id="IPR011320">
    <property type="entry name" value="RNase_H1_N"/>
</dbReference>
<dbReference type="PANTHER" id="PTHR10642">
    <property type="entry name" value="RIBONUCLEASE H1"/>
    <property type="match status" value="1"/>
</dbReference>
<accession>A0AAV9MWR5</accession>
<dbReference type="GO" id="GO:0003676">
    <property type="term" value="F:nucleic acid binding"/>
    <property type="evidence" value="ECO:0007669"/>
    <property type="project" value="InterPro"/>
</dbReference>
<feature type="region of interest" description="Disordered" evidence="10">
    <location>
        <begin position="1"/>
        <end position="35"/>
    </location>
</feature>
<gene>
    <name evidence="12" type="ORF">LTR84_010165</name>
</gene>
<evidence type="ECO:0000259" key="11">
    <source>
        <dbReference type="PROSITE" id="PS50879"/>
    </source>
</evidence>
<dbReference type="GO" id="GO:0043137">
    <property type="term" value="P:DNA replication, removal of RNA primer"/>
    <property type="evidence" value="ECO:0007669"/>
    <property type="project" value="TreeGrafter"/>
</dbReference>
<evidence type="ECO:0000256" key="8">
    <source>
        <dbReference type="ARBA" id="ARBA00022801"/>
    </source>
</evidence>
<dbReference type="InterPro" id="IPR012337">
    <property type="entry name" value="RNaseH-like_sf"/>
</dbReference>
<keyword evidence="13" id="KW-1185">Reference proteome</keyword>
<dbReference type="Pfam" id="PF01693">
    <property type="entry name" value="Cauli_VI"/>
    <property type="match status" value="2"/>
</dbReference>
<dbReference type="AlphaFoldDB" id="A0AAV9MWR5"/>
<feature type="region of interest" description="Disordered" evidence="10">
    <location>
        <begin position="319"/>
        <end position="359"/>
    </location>
</feature>
<dbReference type="PROSITE" id="PS50879">
    <property type="entry name" value="RNASE_H_1"/>
    <property type="match status" value="1"/>
</dbReference>
<keyword evidence="6" id="KW-0479">Metal-binding</keyword>
<dbReference type="Gene3D" id="3.40.970.10">
    <property type="entry name" value="Ribonuclease H1, N-terminal domain"/>
    <property type="match status" value="2"/>
</dbReference>
<dbReference type="InterPro" id="IPR036397">
    <property type="entry name" value="RNaseH_sf"/>
</dbReference>
<protein>
    <recommendedName>
        <fullName evidence="4">ribonuclease H</fullName>
        <ecNumber evidence="4">3.1.26.4</ecNumber>
    </recommendedName>
</protein>
<comment type="catalytic activity">
    <reaction evidence="1">
        <text>Endonucleolytic cleavage to 5'-phosphomonoester.</text>
        <dbReference type="EC" id="3.1.26.4"/>
    </reaction>
</comment>
<feature type="compositionally biased region" description="Low complexity" evidence="10">
    <location>
        <begin position="323"/>
        <end position="335"/>
    </location>
</feature>
<keyword evidence="5" id="KW-0540">Nuclease</keyword>
<dbReference type="EC" id="3.1.26.4" evidence="4"/>
<keyword evidence="9" id="KW-0460">Magnesium</keyword>
<dbReference type="RefSeq" id="XP_064700656.1">
    <property type="nucleotide sequence ID" value="XM_064853702.1"/>
</dbReference>
<evidence type="ECO:0000256" key="4">
    <source>
        <dbReference type="ARBA" id="ARBA00012180"/>
    </source>
</evidence>
<dbReference type="FunFam" id="3.40.970.10:FF:000001">
    <property type="entry name" value="Ribonuclease H1"/>
    <property type="match status" value="1"/>
</dbReference>
<feature type="region of interest" description="Disordered" evidence="10">
    <location>
        <begin position="484"/>
        <end position="540"/>
    </location>
</feature>
<dbReference type="GO" id="GO:0046872">
    <property type="term" value="F:metal ion binding"/>
    <property type="evidence" value="ECO:0007669"/>
    <property type="project" value="UniProtKB-KW"/>
</dbReference>
<feature type="compositionally biased region" description="Polar residues" evidence="10">
    <location>
        <begin position="19"/>
        <end position="28"/>
    </location>
</feature>
<evidence type="ECO:0000256" key="1">
    <source>
        <dbReference type="ARBA" id="ARBA00000077"/>
    </source>
</evidence>
<dbReference type="SUPFAM" id="SSF53098">
    <property type="entry name" value="Ribonuclease H-like"/>
    <property type="match status" value="1"/>
</dbReference>
<reference evidence="12 13" key="1">
    <citation type="submission" date="2023-08" db="EMBL/GenBank/DDBJ databases">
        <title>Black Yeasts Isolated from many extreme environments.</title>
        <authorList>
            <person name="Coleine C."/>
            <person name="Stajich J.E."/>
            <person name="Selbmann L."/>
        </authorList>
    </citation>
    <scope>NUCLEOTIDE SEQUENCE [LARGE SCALE GENOMIC DNA]</scope>
    <source>
        <strain evidence="12 13">CCFEE 5792</strain>
    </source>
</reference>
<dbReference type="CDD" id="cd09280">
    <property type="entry name" value="RNase_HI_eukaryote_like"/>
    <property type="match status" value="1"/>
</dbReference>
<evidence type="ECO:0000313" key="13">
    <source>
        <dbReference type="Proteomes" id="UP001358417"/>
    </source>
</evidence>
<feature type="compositionally biased region" description="Low complexity" evidence="10">
    <location>
        <begin position="293"/>
        <end position="304"/>
    </location>
</feature>
<comment type="similarity">
    <text evidence="3">Belongs to the RNase H family.</text>
</comment>
<dbReference type="InterPro" id="IPR002156">
    <property type="entry name" value="RNaseH_domain"/>
</dbReference>
<dbReference type="GO" id="GO:0004523">
    <property type="term" value="F:RNA-DNA hybrid ribonuclease activity"/>
    <property type="evidence" value="ECO:0007669"/>
    <property type="project" value="UniProtKB-EC"/>
</dbReference>
<feature type="region of interest" description="Disordered" evidence="10">
    <location>
        <begin position="278"/>
        <end position="304"/>
    </location>
</feature>
<evidence type="ECO:0000256" key="10">
    <source>
        <dbReference type="SAM" id="MobiDB-lite"/>
    </source>
</evidence>
<dbReference type="GeneID" id="89978323"/>
<evidence type="ECO:0000313" key="12">
    <source>
        <dbReference type="EMBL" id="KAK5045017.1"/>
    </source>
</evidence>
<dbReference type="Proteomes" id="UP001358417">
    <property type="component" value="Unassembled WGS sequence"/>
</dbReference>
<comment type="cofactor">
    <cofactor evidence="2">
        <name>Mg(2+)</name>
        <dbReference type="ChEBI" id="CHEBI:18420"/>
    </cofactor>
</comment>
<dbReference type="InterPro" id="IPR037056">
    <property type="entry name" value="RNase_H1_N_sf"/>
</dbReference>